<evidence type="ECO:0000313" key="1">
    <source>
        <dbReference type="EMBL" id="KAJ0174905.1"/>
    </source>
</evidence>
<protein>
    <submittedName>
        <fullName evidence="1">Uncharacterized protein</fullName>
    </submittedName>
</protein>
<accession>A0ACC1CU02</accession>
<organism evidence="1 2">
    <name type="scientific">Dendrolimus kikuchii</name>
    <dbReference type="NCBI Taxonomy" id="765133"/>
    <lineage>
        <taxon>Eukaryota</taxon>
        <taxon>Metazoa</taxon>
        <taxon>Ecdysozoa</taxon>
        <taxon>Arthropoda</taxon>
        <taxon>Hexapoda</taxon>
        <taxon>Insecta</taxon>
        <taxon>Pterygota</taxon>
        <taxon>Neoptera</taxon>
        <taxon>Endopterygota</taxon>
        <taxon>Lepidoptera</taxon>
        <taxon>Glossata</taxon>
        <taxon>Ditrysia</taxon>
        <taxon>Bombycoidea</taxon>
        <taxon>Lasiocampidae</taxon>
        <taxon>Dendrolimus</taxon>
    </lineage>
</organism>
<sequence length="97" mass="10803">MEVGYLLSTSENDRVICNCVSIDNRRRRRGAKSVGPSAAWRRCLPKPCRVAARLFLVRAGPTASAATRLVDAGSTRHLHLQTKRTISIANIIQFRNQ</sequence>
<reference evidence="1 2" key="1">
    <citation type="journal article" date="2021" name="Front. Genet.">
        <title>Chromosome-Level Genome Assembly Reveals Significant Gene Expansion in the Toll and IMD Signaling Pathways of Dendrolimus kikuchii.</title>
        <authorList>
            <person name="Zhou J."/>
            <person name="Wu P."/>
            <person name="Xiong Z."/>
            <person name="Liu N."/>
            <person name="Zhao N."/>
            <person name="Ji M."/>
            <person name="Qiu Y."/>
            <person name="Yang B."/>
        </authorList>
    </citation>
    <scope>NUCLEOTIDE SEQUENCE [LARGE SCALE GENOMIC DNA]</scope>
    <source>
        <strain evidence="1">Ann1</strain>
    </source>
</reference>
<name>A0ACC1CU02_9NEOP</name>
<comment type="caution">
    <text evidence="1">The sequence shown here is derived from an EMBL/GenBank/DDBJ whole genome shotgun (WGS) entry which is preliminary data.</text>
</comment>
<dbReference type="EMBL" id="CM034403">
    <property type="protein sequence ID" value="KAJ0174905.1"/>
    <property type="molecule type" value="Genomic_DNA"/>
</dbReference>
<gene>
    <name evidence="1" type="ORF">K1T71_010013</name>
</gene>
<keyword evidence="2" id="KW-1185">Reference proteome</keyword>
<proteinExistence type="predicted"/>
<dbReference type="Proteomes" id="UP000824533">
    <property type="component" value="Linkage Group LG17"/>
</dbReference>
<evidence type="ECO:0000313" key="2">
    <source>
        <dbReference type="Proteomes" id="UP000824533"/>
    </source>
</evidence>